<dbReference type="EMBL" id="EAAA01001573">
    <property type="status" value="NOT_ANNOTATED_CDS"/>
    <property type="molecule type" value="Genomic_DNA"/>
</dbReference>
<dbReference type="InterPro" id="IPR018202">
    <property type="entry name" value="Ser_caboxypep_ser_AS"/>
</dbReference>
<reference evidence="3" key="2">
    <citation type="journal article" date="2008" name="Genome Biol.">
        <title>Improved genome assembly and evidence-based global gene model set for the chordate Ciona intestinalis: new insight into intron and operon populations.</title>
        <authorList>
            <person name="Satou Y."/>
            <person name="Mineta K."/>
            <person name="Ogasawara M."/>
            <person name="Sasakura Y."/>
            <person name="Shoguchi E."/>
            <person name="Ueno K."/>
            <person name="Yamada L."/>
            <person name="Matsumoto J."/>
            <person name="Wasserscheid J."/>
            <person name="Dewar K."/>
            <person name="Wiley G.B."/>
            <person name="Macmil S.L."/>
            <person name="Roe B.A."/>
            <person name="Zeller R.W."/>
            <person name="Hastings K.E."/>
            <person name="Lemaire P."/>
            <person name="Lindquist E."/>
            <person name="Endo T."/>
            <person name="Hotta K."/>
            <person name="Inaba K."/>
        </authorList>
    </citation>
    <scope>NUCLEOTIDE SEQUENCE [LARGE SCALE GENOMIC DNA]</scope>
    <source>
        <strain evidence="3">wild type</strain>
    </source>
</reference>
<dbReference type="InterPro" id="IPR029058">
    <property type="entry name" value="AB_hydrolase_fold"/>
</dbReference>
<keyword evidence="2" id="KW-0378">Hydrolase</keyword>
<name>F6UMQ0_CIOIN</name>
<dbReference type="Pfam" id="PF00450">
    <property type="entry name" value="Peptidase_S10"/>
    <property type="match status" value="1"/>
</dbReference>
<feature type="signal peptide" evidence="2">
    <location>
        <begin position="1"/>
        <end position="21"/>
    </location>
</feature>
<comment type="similarity">
    <text evidence="1 2">Belongs to the peptidase S10 family.</text>
</comment>
<reference evidence="3" key="3">
    <citation type="submission" date="2025-08" db="UniProtKB">
        <authorList>
            <consortium name="Ensembl"/>
        </authorList>
    </citation>
    <scope>IDENTIFICATION</scope>
</reference>
<dbReference type="Proteomes" id="UP000008144">
    <property type="component" value="Chromosome 2"/>
</dbReference>
<dbReference type="GeneTree" id="ENSGT00940000168886"/>
<dbReference type="SUPFAM" id="SSF53474">
    <property type="entry name" value="alpha/beta-Hydrolases"/>
    <property type="match status" value="1"/>
</dbReference>
<dbReference type="AlphaFoldDB" id="F6UMQ0"/>
<evidence type="ECO:0000256" key="2">
    <source>
        <dbReference type="RuleBase" id="RU361156"/>
    </source>
</evidence>
<evidence type="ECO:0000313" key="3">
    <source>
        <dbReference type="Ensembl" id="ENSCINP00000013971.3"/>
    </source>
</evidence>
<dbReference type="PANTHER" id="PTHR11802:SF201">
    <property type="entry name" value="CARBOXYPEPTIDASE"/>
    <property type="match status" value="1"/>
</dbReference>
<proteinExistence type="inferred from homology"/>
<reference evidence="4" key="1">
    <citation type="journal article" date="2002" name="Science">
        <title>The draft genome of Ciona intestinalis: insights into chordate and vertebrate origins.</title>
        <authorList>
            <person name="Dehal P."/>
            <person name="Satou Y."/>
            <person name="Campbell R.K."/>
            <person name="Chapman J."/>
            <person name="Degnan B."/>
            <person name="De Tomaso A."/>
            <person name="Davidson B."/>
            <person name="Di Gregorio A."/>
            <person name="Gelpke M."/>
            <person name="Goodstein D.M."/>
            <person name="Harafuji N."/>
            <person name="Hastings K.E."/>
            <person name="Ho I."/>
            <person name="Hotta K."/>
            <person name="Huang W."/>
            <person name="Kawashima T."/>
            <person name="Lemaire P."/>
            <person name="Martinez D."/>
            <person name="Meinertzhagen I.A."/>
            <person name="Necula S."/>
            <person name="Nonaka M."/>
            <person name="Putnam N."/>
            <person name="Rash S."/>
            <person name="Saiga H."/>
            <person name="Satake M."/>
            <person name="Terry A."/>
            <person name="Yamada L."/>
            <person name="Wang H.G."/>
            <person name="Awazu S."/>
            <person name="Azumi K."/>
            <person name="Boore J."/>
            <person name="Branno M."/>
            <person name="Chin-Bow S."/>
            <person name="DeSantis R."/>
            <person name="Doyle S."/>
            <person name="Francino P."/>
            <person name="Keys D.N."/>
            <person name="Haga S."/>
            <person name="Hayashi H."/>
            <person name="Hino K."/>
            <person name="Imai K.S."/>
            <person name="Inaba K."/>
            <person name="Kano S."/>
            <person name="Kobayashi K."/>
            <person name="Kobayashi M."/>
            <person name="Lee B.I."/>
            <person name="Makabe K.W."/>
            <person name="Manohar C."/>
            <person name="Matassi G."/>
            <person name="Medina M."/>
            <person name="Mochizuki Y."/>
            <person name="Mount S."/>
            <person name="Morishita T."/>
            <person name="Miura S."/>
            <person name="Nakayama A."/>
            <person name="Nishizaka S."/>
            <person name="Nomoto H."/>
            <person name="Ohta F."/>
            <person name="Oishi K."/>
            <person name="Rigoutsos I."/>
            <person name="Sano M."/>
            <person name="Sasaki A."/>
            <person name="Sasakura Y."/>
            <person name="Shoguchi E."/>
            <person name="Shin-i T."/>
            <person name="Spagnuolo A."/>
            <person name="Stainier D."/>
            <person name="Suzuki M.M."/>
            <person name="Tassy O."/>
            <person name="Takatori N."/>
            <person name="Tokuoka M."/>
            <person name="Yagi K."/>
            <person name="Yoshizaki F."/>
            <person name="Wada S."/>
            <person name="Zhang C."/>
            <person name="Hyatt P.D."/>
            <person name="Larimer F."/>
            <person name="Detter C."/>
            <person name="Doggett N."/>
            <person name="Glavina T."/>
            <person name="Hawkins T."/>
            <person name="Richardson P."/>
            <person name="Lucas S."/>
            <person name="Kohara Y."/>
            <person name="Levine M."/>
            <person name="Satoh N."/>
            <person name="Rokhsar D.S."/>
        </authorList>
    </citation>
    <scope>NUCLEOTIDE SEQUENCE [LARGE SCALE GENOMIC DNA]</scope>
</reference>
<dbReference type="PANTHER" id="PTHR11802">
    <property type="entry name" value="SERINE PROTEASE FAMILY S10 SERINE CARBOXYPEPTIDASE"/>
    <property type="match status" value="1"/>
</dbReference>
<dbReference type="InParanoid" id="F6UMQ0"/>
<dbReference type="STRING" id="7719.ENSCINP00000013971"/>
<evidence type="ECO:0000256" key="1">
    <source>
        <dbReference type="ARBA" id="ARBA00009431"/>
    </source>
</evidence>
<keyword evidence="4" id="KW-1185">Reference proteome</keyword>
<feature type="chain" id="PRO_5006524607" description="Carboxypeptidase" evidence="2">
    <location>
        <begin position="22"/>
        <end position="250"/>
    </location>
</feature>
<dbReference type="EC" id="3.4.16.-" evidence="2"/>
<reference evidence="3" key="4">
    <citation type="submission" date="2025-09" db="UniProtKB">
        <authorList>
            <consortium name="Ensembl"/>
        </authorList>
    </citation>
    <scope>IDENTIFICATION</scope>
</reference>
<sequence length="250" mass="27963">MLFVNFFSFTFLCVLYTGCDGKIITGLPGLESQVSFKQYADYVVVNKTHDRRLFYWFIESQSDPQNDPLVLWLNGGPGCSSFGGLLGEMGPFYVLPNITLGTNKYSWNKIANMIFLESPAGVGFSKSNNAQDYVTGDEQTASDSLEFLLNFFKSYPHFKDNEFWIAGESYAGHYIPTLTAKIVEHNSKTAENKINLKGLMIGNPLTYLTINNGGVTDYVYSHNLIANETYQGLKKYCNYTFPSGSGTAYN</sequence>
<dbReference type="PRINTS" id="PR00724">
    <property type="entry name" value="CRBOXYPTASEC"/>
</dbReference>
<dbReference type="HOGENOM" id="CLU_008523_0_0_1"/>
<dbReference type="InterPro" id="IPR001563">
    <property type="entry name" value="Peptidase_S10"/>
</dbReference>
<keyword evidence="2" id="KW-0121">Carboxypeptidase</keyword>
<protein>
    <recommendedName>
        <fullName evidence="2">Carboxypeptidase</fullName>
        <ecNumber evidence="2">3.4.16.-</ecNumber>
    </recommendedName>
</protein>
<dbReference type="Ensembl" id="ENSCINT00000013971.3">
    <property type="protein sequence ID" value="ENSCINP00000013971.3"/>
    <property type="gene ID" value="ENSCING00000006807.3"/>
</dbReference>
<accession>F6UMQ0</accession>
<keyword evidence="2" id="KW-0645">Protease</keyword>
<dbReference type="GO" id="GO:0006508">
    <property type="term" value="P:proteolysis"/>
    <property type="evidence" value="ECO:0007669"/>
    <property type="project" value="UniProtKB-KW"/>
</dbReference>
<organism evidence="3 4">
    <name type="scientific">Ciona intestinalis</name>
    <name type="common">Transparent sea squirt</name>
    <name type="synonym">Ascidia intestinalis</name>
    <dbReference type="NCBI Taxonomy" id="7719"/>
    <lineage>
        <taxon>Eukaryota</taxon>
        <taxon>Metazoa</taxon>
        <taxon>Chordata</taxon>
        <taxon>Tunicata</taxon>
        <taxon>Ascidiacea</taxon>
        <taxon>Phlebobranchia</taxon>
        <taxon>Cionidae</taxon>
        <taxon>Ciona</taxon>
    </lineage>
</organism>
<dbReference type="Gene3D" id="3.40.50.1820">
    <property type="entry name" value="alpha/beta hydrolase"/>
    <property type="match status" value="1"/>
</dbReference>
<keyword evidence="2" id="KW-0732">Signal</keyword>
<evidence type="ECO:0000313" key="4">
    <source>
        <dbReference type="Proteomes" id="UP000008144"/>
    </source>
</evidence>
<dbReference type="GO" id="GO:0004185">
    <property type="term" value="F:serine-type carboxypeptidase activity"/>
    <property type="evidence" value="ECO:0007669"/>
    <property type="project" value="UniProtKB-UniRule"/>
</dbReference>
<dbReference type="OMA" id="YQDEMAN"/>
<dbReference type="FunFam" id="3.40.50.1820:FF:000211">
    <property type="entry name" value="Carboxypeptidase"/>
    <property type="match status" value="1"/>
</dbReference>
<dbReference type="PROSITE" id="PS00131">
    <property type="entry name" value="CARBOXYPEPT_SER_SER"/>
    <property type="match status" value="1"/>
</dbReference>